<dbReference type="Gramene" id="OMERI07G16250.1">
    <property type="protein sequence ID" value="OMERI07G16250.1"/>
    <property type="gene ID" value="OMERI07G16250"/>
</dbReference>
<reference evidence="1" key="1">
    <citation type="submission" date="2015-04" db="UniProtKB">
        <authorList>
            <consortium name="EnsemblPlants"/>
        </authorList>
    </citation>
    <scope>IDENTIFICATION</scope>
</reference>
<dbReference type="EnsemblPlants" id="OMERI07G16250.1">
    <property type="protein sequence ID" value="OMERI07G16250.1"/>
    <property type="gene ID" value="OMERI07G16250"/>
</dbReference>
<dbReference type="AlphaFoldDB" id="A0A0E0EDG2"/>
<evidence type="ECO:0000313" key="2">
    <source>
        <dbReference type="Proteomes" id="UP000008021"/>
    </source>
</evidence>
<dbReference type="HOGENOM" id="CLU_1868394_0_0_1"/>
<reference evidence="1" key="2">
    <citation type="submission" date="2018-05" db="EMBL/GenBank/DDBJ databases">
        <title>OmerRS3 (Oryza meridionalis Reference Sequence Version 3).</title>
        <authorList>
            <person name="Zhang J."/>
            <person name="Kudrna D."/>
            <person name="Lee S."/>
            <person name="Talag J."/>
            <person name="Welchert J."/>
            <person name="Wing R.A."/>
        </authorList>
    </citation>
    <scope>NUCLEOTIDE SEQUENCE [LARGE SCALE GENOMIC DNA]</scope>
    <source>
        <strain evidence="1">cv. OR44</strain>
    </source>
</reference>
<organism evidence="1">
    <name type="scientific">Oryza meridionalis</name>
    <dbReference type="NCBI Taxonomy" id="40149"/>
    <lineage>
        <taxon>Eukaryota</taxon>
        <taxon>Viridiplantae</taxon>
        <taxon>Streptophyta</taxon>
        <taxon>Embryophyta</taxon>
        <taxon>Tracheophyta</taxon>
        <taxon>Spermatophyta</taxon>
        <taxon>Magnoliopsida</taxon>
        <taxon>Liliopsida</taxon>
        <taxon>Poales</taxon>
        <taxon>Poaceae</taxon>
        <taxon>BOP clade</taxon>
        <taxon>Oryzoideae</taxon>
        <taxon>Oryzeae</taxon>
        <taxon>Oryzinae</taxon>
        <taxon>Oryza</taxon>
    </lineage>
</organism>
<name>A0A0E0EDG2_9ORYZ</name>
<accession>A0A0E0EDG2</accession>
<protein>
    <submittedName>
        <fullName evidence="1">Uncharacterized protein</fullName>
    </submittedName>
</protein>
<evidence type="ECO:0000313" key="1">
    <source>
        <dbReference type="EnsemblPlants" id="OMERI07G16250.1"/>
    </source>
</evidence>
<dbReference type="Proteomes" id="UP000008021">
    <property type="component" value="Chromosome 7"/>
</dbReference>
<sequence>MPPSSSPTVPQARSAASCGGAVRIECVVRLHRPPVAGASASGGAMGHGSLAASLSSRSDGALLNLTLLCCGRGGQGGAAWQRSGGASPVAVRRPGCSAIGGSRRSVVRDAADGCCAATYGTSPCGETAVRGRMGRPG</sequence>
<proteinExistence type="predicted"/>
<keyword evidence="2" id="KW-1185">Reference proteome</keyword>